<dbReference type="Proteomes" id="UP000634660">
    <property type="component" value="Unassembled WGS sequence"/>
</dbReference>
<proteinExistence type="predicted"/>
<keyword evidence="4" id="KW-1185">Reference proteome</keyword>
<dbReference type="Gene3D" id="3.40.50.300">
    <property type="entry name" value="P-loop containing nucleotide triphosphate hydrolases"/>
    <property type="match status" value="1"/>
</dbReference>
<dbReference type="Proteomes" id="UP000326831">
    <property type="component" value="Chromosome"/>
</dbReference>
<protein>
    <recommendedName>
        <fullName evidence="1">RNA ligase domain-containing protein</fullName>
    </recommendedName>
</protein>
<dbReference type="InterPro" id="IPR052732">
    <property type="entry name" value="Cell-binding_unc_protein"/>
</dbReference>
<dbReference type="Pfam" id="PF13671">
    <property type="entry name" value="AAA_33"/>
    <property type="match status" value="1"/>
</dbReference>
<evidence type="ECO:0000313" key="3">
    <source>
        <dbReference type="EMBL" id="QEU81986.1"/>
    </source>
</evidence>
<accession>A0A5P2URN5</accession>
<dbReference type="OrthoDB" id="255834at2"/>
<dbReference type="PANTHER" id="PTHR43883">
    <property type="entry name" value="SLR0207 PROTEIN"/>
    <property type="match status" value="1"/>
</dbReference>
<dbReference type="EMBL" id="CP023701">
    <property type="protein sequence ID" value="QEU81986.1"/>
    <property type="molecule type" value="Genomic_DNA"/>
</dbReference>
<reference evidence="2" key="1">
    <citation type="journal article" date="2014" name="Int. J. Syst. Evol. Microbiol.">
        <title>Complete genome sequence of Corynebacterium casei LMG S-19264T (=DSM 44701T), isolated from a smear-ripened cheese.</title>
        <authorList>
            <consortium name="US DOE Joint Genome Institute (JGI-PGF)"/>
            <person name="Walter F."/>
            <person name="Albersmeier A."/>
            <person name="Kalinowski J."/>
            <person name="Ruckert C."/>
        </authorList>
    </citation>
    <scope>NUCLEOTIDE SEQUENCE</scope>
    <source>
        <strain evidence="2">JCM 4834</strain>
    </source>
</reference>
<dbReference type="Pfam" id="PF09414">
    <property type="entry name" value="RNA_ligase"/>
    <property type="match status" value="1"/>
</dbReference>
<dbReference type="RefSeq" id="WP_150520987.1">
    <property type="nucleotide sequence ID" value="NZ_BMVX01000012.1"/>
</dbReference>
<name>A0A5P2URN5_9ACTN</name>
<reference evidence="3 4" key="2">
    <citation type="submission" date="2017-09" db="EMBL/GenBank/DDBJ databases">
        <authorList>
            <person name="Lee N."/>
            <person name="Cho B.-K."/>
        </authorList>
    </citation>
    <scope>NUCLEOTIDE SEQUENCE [LARGE SCALE GENOMIC DNA]</scope>
    <source>
        <strain evidence="3 4">ATCC 27467</strain>
    </source>
</reference>
<dbReference type="AlphaFoldDB" id="A0A5P2URN5"/>
<dbReference type="SUPFAM" id="SSF56091">
    <property type="entry name" value="DNA ligase/mRNA capping enzyme, catalytic domain"/>
    <property type="match status" value="1"/>
</dbReference>
<dbReference type="PANTHER" id="PTHR43883:SF1">
    <property type="entry name" value="GLUCONOKINASE"/>
    <property type="match status" value="1"/>
</dbReference>
<evidence type="ECO:0000313" key="4">
    <source>
        <dbReference type="Proteomes" id="UP000326831"/>
    </source>
</evidence>
<sequence>MRTHCPRTAHLPWSPGAAADDVRATGLSGFAGREVVVTEKLDGENTTLYADGLHARSPDSAHRPSRAWVKELHGRIRAGIPEGWRVCGENLYARHSLAYEDLDGWFYGFSVWDREDRCQGLDLLDAALARGGTVAWDATSLTDRQRGLARSVARRRDALLTHAVLLVGEEELRRRNAVRPDPVPERVLTARLHRFAPPWPGQAHRTWYVGAGGAVEDTAGVLAAGHGED</sequence>
<evidence type="ECO:0000259" key="1">
    <source>
        <dbReference type="Pfam" id="PF09414"/>
    </source>
</evidence>
<evidence type="ECO:0000313" key="2">
    <source>
        <dbReference type="EMBL" id="GGZ72323.1"/>
    </source>
</evidence>
<dbReference type="KEGG" id="ssub:CP968_30235"/>
<gene>
    <name evidence="3" type="ORF">CP968_30235</name>
    <name evidence="2" type="ORF">GCM10010371_35250</name>
</gene>
<dbReference type="InterPro" id="IPR021122">
    <property type="entry name" value="RNA_ligase_dom_REL/Rnl2"/>
</dbReference>
<feature type="domain" description="RNA ligase" evidence="1">
    <location>
        <begin position="33"/>
        <end position="118"/>
    </location>
</feature>
<organism evidence="3 4">
    <name type="scientific">Streptomyces subrutilus</name>
    <dbReference type="NCBI Taxonomy" id="36818"/>
    <lineage>
        <taxon>Bacteria</taxon>
        <taxon>Bacillati</taxon>
        <taxon>Actinomycetota</taxon>
        <taxon>Actinomycetes</taxon>
        <taxon>Kitasatosporales</taxon>
        <taxon>Streptomycetaceae</taxon>
        <taxon>Streptomyces</taxon>
    </lineage>
</organism>
<reference evidence="2" key="3">
    <citation type="submission" date="2020-09" db="EMBL/GenBank/DDBJ databases">
        <authorList>
            <person name="Sun Q."/>
            <person name="Ohkuma M."/>
        </authorList>
    </citation>
    <scope>NUCLEOTIDE SEQUENCE</scope>
    <source>
        <strain evidence="2">JCM 4834</strain>
    </source>
</reference>
<dbReference type="InterPro" id="IPR027417">
    <property type="entry name" value="P-loop_NTPase"/>
</dbReference>
<dbReference type="EMBL" id="BMVX01000012">
    <property type="protein sequence ID" value="GGZ72323.1"/>
    <property type="molecule type" value="Genomic_DNA"/>
</dbReference>